<dbReference type="Proteomes" id="UP000230233">
    <property type="component" value="Chromosome III"/>
</dbReference>
<gene>
    <name evidence="1" type="primary">Cnig_chr_III.g8788</name>
    <name evidence="1" type="ORF">B9Z55_008788</name>
</gene>
<sequence>MKIRPGYRFYNPAQTEIGCSKDRTCSWNTTDPETLTREKAGTIGACLLGPSREQFKYDPDIYDSVQFPGPEKYADLIGVVVPSPPETIATDGPQSSSRRFLTIPLLLSIIAFYF</sequence>
<evidence type="ECO:0000313" key="2">
    <source>
        <dbReference type="Proteomes" id="UP000230233"/>
    </source>
</evidence>
<dbReference type="EMBL" id="PDUG01000003">
    <property type="protein sequence ID" value="PIC41332.1"/>
    <property type="molecule type" value="Genomic_DNA"/>
</dbReference>
<evidence type="ECO:0000313" key="1">
    <source>
        <dbReference type="EMBL" id="PIC41332.1"/>
    </source>
</evidence>
<protein>
    <submittedName>
        <fullName evidence="1">Uncharacterized protein</fullName>
    </submittedName>
</protein>
<proteinExistence type="predicted"/>
<name>A0A2G5UP39_9PELO</name>
<organism evidence="1 2">
    <name type="scientific">Caenorhabditis nigoni</name>
    <dbReference type="NCBI Taxonomy" id="1611254"/>
    <lineage>
        <taxon>Eukaryota</taxon>
        <taxon>Metazoa</taxon>
        <taxon>Ecdysozoa</taxon>
        <taxon>Nematoda</taxon>
        <taxon>Chromadorea</taxon>
        <taxon>Rhabditida</taxon>
        <taxon>Rhabditina</taxon>
        <taxon>Rhabditomorpha</taxon>
        <taxon>Rhabditoidea</taxon>
        <taxon>Rhabditidae</taxon>
        <taxon>Peloderinae</taxon>
        <taxon>Caenorhabditis</taxon>
    </lineage>
</organism>
<accession>A0A2G5UP39</accession>
<keyword evidence="2" id="KW-1185">Reference proteome</keyword>
<comment type="caution">
    <text evidence="1">The sequence shown here is derived from an EMBL/GenBank/DDBJ whole genome shotgun (WGS) entry which is preliminary data.</text>
</comment>
<reference evidence="2" key="1">
    <citation type="submission" date="2017-10" db="EMBL/GenBank/DDBJ databases">
        <title>Rapid genome shrinkage in a self-fertile nematode reveals novel sperm competition proteins.</title>
        <authorList>
            <person name="Yin D."/>
            <person name="Schwarz E.M."/>
            <person name="Thomas C.G."/>
            <person name="Felde R.L."/>
            <person name="Korf I.F."/>
            <person name="Cutter A.D."/>
            <person name="Schartner C.M."/>
            <person name="Ralston E.J."/>
            <person name="Meyer B.J."/>
            <person name="Haag E.S."/>
        </authorList>
    </citation>
    <scope>NUCLEOTIDE SEQUENCE [LARGE SCALE GENOMIC DNA]</scope>
    <source>
        <strain evidence="2">JU1422</strain>
    </source>
</reference>
<dbReference type="AlphaFoldDB" id="A0A2G5UP39"/>